<feature type="signal peptide" evidence="4">
    <location>
        <begin position="1"/>
        <end position="24"/>
    </location>
</feature>
<evidence type="ECO:0000256" key="3">
    <source>
        <dbReference type="SAM" id="MobiDB-lite"/>
    </source>
</evidence>
<dbReference type="Gene3D" id="2.60.40.420">
    <property type="entry name" value="Cupredoxins - blue copper proteins"/>
    <property type="match status" value="2"/>
</dbReference>
<feature type="domain" description="Phytocyanin" evidence="5">
    <location>
        <begin position="194"/>
        <end position="296"/>
    </location>
</feature>
<dbReference type="PANTHER" id="PTHR33021:SF496">
    <property type="entry name" value="OS08G0482700 PROTEIN"/>
    <property type="match status" value="1"/>
</dbReference>
<dbReference type="InterPro" id="IPR003245">
    <property type="entry name" value="Phytocyanin_dom"/>
</dbReference>
<evidence type="ECO:0000259" key="5">
    <source>
        <dbReference type="PROSITE" id="PS51485"/>
    </source>
</evidence>
<evidence type="ECO:0000313" key="6">
    <source>
        <dbReference type="EMBL" id="KAL3624972.1"/>
    </source>
</evidence>
<evidence type="ECO:0000256" key="2">
    <source>
        <dbReference type="ARBA" id="ARBA00023180"/>
    </source>
</evidence>
<protein>
    <recommendedName>
        <fullName evidence="5">Phytocyanin domain-containing protein</fullName>
    </recommendedName>
</protein>
<dbReference type="PANTHER" id="PTHR33021">
    <property type="entry name" value="BLUE COPPER PROTEIN"/>
    <property type="match status" value="1"/>
</dbReference>
<feature type="compositionally biased region" description="Pro residues" evidence="3">
    <location>
        <begin position="135"/>
        <end position="144"/>
    </location>
</feature>
<dbReference type="InterPro" id="IPR039391">
    <property type="entry name" value="Phytocyanin-like"/>
</dbReference>
<keyword evidence="4" id="KW-0732">Signal</keyword>
<feature type="chain" id="PRO_5044818360" description="Phytocyanin domain-containing protein" evidence="4">
    <location>
        <begin position="25"/>
        <end position="349"/>
    </location>
</feature>
<evidence type="ECO:0000256" key="1">
    <source>
        <dbReference type="ARBA" id="ARBA00023157"/>
    </source>
</evidence>
<dbReference type="PROSITE" id="PS51485">
    <property type="entry name" value="PHYTOCYANIN"/>
    <property type="match status" value="2"/>
</dbReference>
<evidence type="ECO:0000313" key="7">
    <source>
        <dbReference type="Proteomes" id="UP001632038"/>
    </source>
</evidence>
<feature type="region of interest" description="Disordered" evidence="3">
    <location>
        <begin position="128"/>
        <end position="192"/>
    </location>
</feature>
<sequence length="349" mass="35453">MERGLNMVLFMTLVIAATLHGSCAQTTHVVGDSMGWIVPPGGDAAYQTWAAINTFRVGDVLVFNFSTGAHDVAEVTRTNFDSCNSASPITISNTGPTSINLTSAVEHNFICTVGRHCSFGQRLSINVSSSATAPSPQPTPPPQPAAATPGPSAAATPPPAAAPQPAAATPGPMAAVPAATPPPAAAPSPSEAGNTYTVGGSIGWIVPPGGSIAYETWARTIRSFRVGDTLLFNFTTGAHDVVEVTRAEFDSCRTNTAPITTGPARITLTSAGEHHYICTVGPHCSLGQRLAINVTGGAGGPTMTPPPSSSTPVTPSPVTAPPPPSSSASSFAVAGLPFTFLTIVMAFLV</sequence>
<dbReference type="FunFam" id="2.60.40.420:FF:000034">
    <property type="entry name" value="Cupredoxin superfamily protein"/>
    <property type="match status" value="2"/>
</dbReference>
<keyword evidence="7" id="KW-1185">Reference proteome</keyword>
<feature type="compositionally biased region" description="Pro residues" evidence="3">
    <location>
        <begin position="303"/>
        <end position="325"/>
    </location>
</feature>
<feature type="compositionally biased region" description="Low complexity" evidence="3">
    <location>
        <begin position="145"/>
        <end position="155"/>
    </location>
</feature>
<keyword evidence="2" id="KW-0325">Glycoprotein</keyword>
<dbReference type="SUPFAM" id="SSF49503">
    <property type="entry name" value="Cupredoxins"/>
    <property type="match status" value="2"/>
</dbReference>
<reference evidence="7" key="1">
    <citation type="journal article" date="2024" name="IScience">
        <title>Strigolactones Initiate the Formation of Haustorium-like Structures in Castilleja.</title>
        <authorList>
            <person name="Buerger M."/>
            <person name="Peterson D."/>
            <person name="Chory J."/>
        </authorList>
    </citation>
    <scope>NUCLEOTIDE SEQUENCE [LARGE SCALE GENOMIC DNA]</scope>
</reference>
<evidence type="ECO:0000256" key="4">
    <source>
        <dbReference type="SAM" id="SignalP"/>
    </source>
</evidence>
<keyword evidence="1" id="KW-1015">Disulfide bond</keyword>
<proteinExistence type="predicted"/>
<dbReference type="Proteomes" id="UP001632038">
    <property type="component" value="Unassembled WGS sequence"/>
</dbReference>
<gene>
    <name evidence="6" type="ORF">CASFOL_031640</name>
</gene>
<dbReference type="PRINTS" id="PR01217">
    <property type="entry name" value="PRICHEXTENSN"/>
</dbReference>
<feature type="domain" description="Phytocyanin" evidence="5">
    <location>
        <begin position="26"/>
        <end position="129"/>
    </location>
</feature>
<name>A0ABD3C5Y1_9LAMI</name>
<feature type="region of interest" description="Disordered" evidence="3">
    <location>
        <begin position="295"/>
        <end position="326"/>
    </location>
</feature>
<dbReference type="Pfam" id="PF02298">
    <property type="entry name" value="Cu_bind_like"/>
    <property type="match status" value="2"/>
</dbReference>
<comment type="caution">
    <text evidence="6">The sequence shown here is derived from an EMBL/GenBank/DDBJ whole genome shotgun (WGS) entry which is preliminary data.</text>
</comment>
<accession>A0ABD3C5Y1</accession>
<dbReference type="EMBL" id="JAVIJP010000053">
    <property type="protein sequence ID" value="KAL3624972.1"/>
    <property type="molecule type" value="Genomic_DNA"/>
</dbReference>
<organism evidence="6 7">
    <name type="scientific">Castilleja foliolosa</name>
    <dbReference type="NCBI Taxonomy" id="1961234"/>
    <lineage>
        <taxon>Eukaryota</taxon>
        <taxon>Viridiplantae</taxon>
        <taxon>Streptophyta</taxon>
        <taxon>Embryophyta</taxon>
        <taxon>Tracheophyta</taxon>
        <taxon>Spermatophyta</taxon>
        <taxon>Magnoliopsida</taxon>
        <taxon>eudicotyledons</taxon>
        <taxon>Gunneridae</taxon>
        <taxon>Pentapetalae</taxon>
        <taxon>asterids</taxon>
        <taxon>lamiids</taxon>
        <taxon>Lamiales</taxon>
        <taxon>Orobanchaceae</taxon>
        <taxon>Pedicularideae</taxon>
        <taxon>Castillejinae</taxon>
        <taxon>Castilleja</taxon>
    </lineage>
</organism>
<feature type="compositionally biased region" description="Low complexity" evidence="3">
    <location>
        <begin position="163"/>
        <end position="178"/>
    </location>
</feature>
<dbReference type="InterPro" id="IPR008972">
    <property type="entry name" value="Cupredoxin"/>
</dbReference>
<dbReference type="AlphaFoldDB" id="A0ABD3C5Y1"/>